<sequence>MTEHVDSIQKALEKLQSLSAEDKTETLRSRIDEQSSLICILKQRADELLLRCQVLEKINTEKGGSSNRLPERTGR</sequence>
<reference evidence="1" key="1">
    <citation type="submission" date="2018-11" db="EMBL/GenBank/DDBJ databases">
        <title>The sequence and de novo assembly of Larimichthys crocea genome using PacBio and Hi-C technologies.</title>
        <authorList>
            <person name="Xu P."/>
            <person name="Chen B."/>
            <person name="Zhou Z."/>
            <person name="Ke Q."/>
            <person name="Wu Y."/>
            <person name="Bai H."/>
            <person name="Pu F."/>
        </authorList>
    </citation>
    <scope>NUCLEOTIDE SEQUENCE</scope>
    <source>
        <tissue evidence="1">Muscle</tissue>
    </source>
</reference>
<evidence type="ECO:0000313" key="2">
    <source>
        <dbReference type="Proteomes" id="UP000793456"/>
    </source>
</evidence>
<comment type="caution">
    <text evidence="1">The sequence shown here is derived from an EMBL/GenBank/DDBJ whole genome shotgun (WGS) entry which is preliminary data.</text>
</comment>
<name>A0ACD3QGE4_LARCR</name>
<protein>
    <submittedName>
        <fullName evidence="1">Uncharacterized protein</fullName>
    </submittedName>
</protein>
<evidence type="ECO:0000313" key="1">
    <source>
        <dbReference type="EMBL" id="TMS06149.1"/>
    </source>
</evidence>
<keyword evidence="2" id="KW-1185">Reference proteome</keyword>
<accession>A0ACD3QGE4</accession>
<gene>
    <name evidence="1" type="ORF">E3U43_015908</name>
</gene>
<dbReference type="EMBL" id="CM011692">
    <property type="protein sequence ID" value="TMS06149.1"/>
    <property type="molecule type" value="Genomic_DNA"/>
</dbReference>
<organism evidence="1 2">
    <name type="scientific">Larimichthys crocea</name>
    <name type="common">Large yellow croaker</name>
    <name type="synonym">Pseudosciaena crocea</name>
    <dbReference type="NCBI Taxonomy" id="215358"/>
    <lineage>
        <taxon>Eukaryota</taxon>
        <taxon>Metazoa</taxon>
        <taxon>Chordata</taxon>
        <taxon>Craniata</taxon>
        <taxon>Vertebrata</taxon>
        <taxon>Euteleostomi</taxon>
        <taxon>Actinopterygii</taxon>
        <taxon>Neopterygii</taxon>
        <taxon>Teleostei</taxon>
        <taxon>Neoteleostei</taxon>
        <taxon>Acanthomorphata</taxon>
        <taxon>Eupercaria</taxon>
        <taxon>Sciaenidae</taxon>
        <taxon>Larimichthys</taxon>
    </lineage>
</organism>
<dbReference type="Proteomes" id="UP000793456">
    <property type="component" value="Chromosome XIX"/>
</dbReference>
<proteinExistence type="predicted"/>